<sequence>MEPVNHDGLRCAVEAAGGSGWLIIRGSLHEPSVSVQTESDVAGGTATICEQLLRFEQGACEAAGIDLQPLRDQAAAAAVATPEATTNTARTGGGPRMSAAGGEAPRSSTCRVCKSSYAPTDNGPRACRSHPGSLRGESARKGNWEGVRGPDAGRGDDLVYSWTCCGASRDDLGCTNDRHLSYDD</sequence>
<feature type="region of interest" description="Disordered" evidence="1">
    <location>
        <begin position="124"/>
        <end position="152"/>
    </location>
</feature>
<name>A0A7S0EKR3_9EUKA</name>
<organism evidence="2">
    <name type="scientific">Phaeocystis antarctica</name>
    <dbReference type="NCBI Taxonomy" id="33657"/>
    <lineage>
        <taxon>Eukaryota</taxon>
        <taxon>Haptista</taxon>
        <taxon>Haptophyta</taxon>
        <taxon>Prymnesiophyceae</taxon>
        <taxon>Phaeocystales</taxon>
        <taxon>Phaeocystaceae</taxon>
        <taxon>Phaeocystis</taxon>
    </lineage>
</organism>
<accession>A0A7S0EKR3</accession>
<gene>
    <name evidence="2" type="ORF">PANT1444_LOCUS9696</name>
</gene>
<dbReference type="EMBL" id="HBEP01017135">
    <property type="protein sequence ID" value="CAD8487202.1"/>
    <property type="molecule type" value="Transcribed_RNA"/>
</dbReference>
<proteinExistence type="predicted"/>
<evidence type="ECO:0000313" key="2">
    <source>
        <dbReference type="EMBL" id="CAD8487202.1"/>
    </source>
</evidence>
<protein>
    <submittedName>
        <fullName evidence="2">Uncharacterized protein</fullName>
    </submittedName>
</protein>
<dbReference type="PANTHER" id="PTHR35106">
    <property type="entry name" value="BNAA07G25190D PROTEIN"/>
    <property type="match status" value="1"/>
</dbReference>
<evidence type="ECO:0000256" key="1">
    <source>
        <dbReference type="SAM" id="MobiDB-lite"/>
    </source>
</evidence>
<dbReference type="AlphaFoldDB" id="A0A7S0EKR3"/>
<reference evidence="2" key="1">
    <citation type="submission" date="2021-01" db="EMBL/GenBank/DDBJ databases">
        <authorList>
            <person name="Corre E."/>
            <person name="Pelletier E."/>
            <person name="Niang G."/>
            <person name="Scheremetjew M."/>
            <person name="Finn R."/>
            <person name="Kale V."/>
            <person name="Holt S."/>
            <person name="Cochrane G."/>
            <person name="Meng A."/>
            <person name="Brown T."/>
            <person name="Cohen L."/>
        </authorList>
    </citation>
    <scope>NUCLEOTIDE SEQUENCE</scope>
    <source>
        <strain evidence="2">CCMP1374</strain>
    </source>
</reference>
<feature type="region of interest" description="Disordered" evidence="1">
    <location>
        <begin position="81"/>
        <end position="103"/>
    </location>
</feature>
<dbReference type="PANTHER" id="PTHR35106:SF1">
    <property type="entry name" value="CHORD DOMAIN-CONTAINING PROTEIN"/>
    <property type="match status" value="1"/>
</dbReference>